<proteinExistence type="predicted"/>
<dbReference type="AlphaFoldDB" id="A0A2S0WLZ8"/>
<dbReference type="OrthoDB" id="70840at2"/>
<dbReference type="InterPro" id="IPR050832">
    <property type="entry name" value="Bact_Acetyltransf"/>
</dbReference>
<evidence type="ECO:0000313" key="3">
    <source>
        <dbReference type="EMBL" id="AWB92378.1"/>
    </source>
</evidence>
<accession>A0A5F2EPE8</accession>
<organism evidence="3 4">
    <name type="scientific">Aeromicrobium chenweiae</name>
    <dbReference type="NCBI Taxonomy" id="2079793"/>
    <lineage>
        <taxon>Bacteria</taxon>
        <taxon>Bacillati</taxon>
        <taxon>Actinomycetota</taxon>
        <taxon>Actinomycetes</taxon>
        <taxon>Propionibacteriales</taxon>
        <taxon>Nocardioidaceae</taxon>
        <taxon>Aeromicrobium</taxon>
    </lineage>
</organism>
<name>A0A2S0WLZ8_9ACTN</name>
<evidence type="ECO:0000256" key="1">
    <source>
        <dbReference type="ARBA" id="ARBA00022679"/>
    </source>
</evidence>
<gene>
    <name evidence="3" type="ORF">C3E78_09280</name>
</gene>
<keyword evidence="1 3" id="KW-0808">Transferase</keyword>
<dbReference type="InterPro" id="IPR000182">
    <property type="entry name" value="GNAT_dom"/>
</dbReference>
<dbReference type="PANTHER" id="PTHR43877">
    <property type="entry name" value="AMINOALKYLPHOSPHONATE N-ACETYLTRANSFERASE-RELATED-RELATED"/>
    <property type="match status" value="1"/>
</dbReference>
<protein>
    <submittedName>
        <fullName evidence="3">GNAT family N-acetyltransferase</fullName>
    </submittedName>
</protein>
<accession>A0A2S0WLZ8</accession>
<sequence>MESHTSTHDLRVVSYASDDAQLLTAEVQAEYGRRYGGDGDVSPIDVHQFDPPGGHFVMVYVDGVPAAMGGWRRGGPAGESDAEIKRMYVRPAYARRGLAREILAELERSAAAAGITRLVLETGTKQPEAIALYHSAGYVEVPKFGFYRDYDDSVHLGKIIA</sequence>
<dbReference type="PANTHER" id="PTHR43877:SF2">
    <property type="entry name" value="AMINOALKYLPHOSPHONATE N-ACETYLTRANSFERASE-RELATED"/>
    <property type="match status" value="1"/>
</dbReference>
<reference evidence="4" key="1">
    <citation type="submission" date="2018-01" db="EMBL/GenBank/DDBJ databases">
        <authorList>
            <person name="Li J."/>
        </authorList>
    </citation>
    <scope>NUCLEOTIDE SEQUENCE [LARGE SCALE GENOMIC DNA]</scope>
    <source>
        <strain evidence="4">592</strain>
    </source>
</reference>
<dbReference type="InterPro" id="IPR016181">
    <property type="entry name" value="Acyl_CoA_acyltransferase"/>
</dbReference>
<keyword evidence="4" id="KW-1185">Reference proteome</keyword>
<dbReference type="EMBL" id="CP026952">
    <property type="protein sequence ID" value="AWB92378.1"/>
    <property type="molecule type" value="Genomic_DNA"/>
</dbReference>
<evidence type="ECO:0000256" key="2">
    <source>
        <dbReference type="ARBA" id="ARBA00023315"/>
    </source>
</evidence>
<dbReference type="Gene3D" id="3.40.630.30">
    <property type="match status" value="1"/>
</dbReference>
<dbReference type="KEGG" id="aez:C3E78_09280"/>
<dbReference type="SUPFAM" id="SSF55729">
    <property type="entry name" value="Acyl-CoA N-acyltransferases (Nat)"/>
    <property type="match status" value="1"/>
</dbReference>
<dbReference type="RefSeq" id="WP_108578023.1">
    <property type="nucleotide sequence ID" value="NZ_CP026952.1"/>
</dbReference>
<dbReference type="CDD" id="cd04301">
    <property type="entry name" value="NAT_SF"/>
    <property type="match status" value="1"/>
</dbReference>
<keyword evidence="2" id="KW-0012">Acyltransferase</keyword>
<dbReference type="PROSITE" id="PS51186">
    <property type="entry name" value="GNAT"/>
    <property type="match status" value="1"/>
</dbReference>
<evidence type="ECO:0000313" key="4">
    <source>
        <dbReference type="Proteomes" id="UP000244384"/>
    </source>
</evidence>
<dbReference type="GO" id="GO:0016747">
    <property type="term" value="F:acyltransferase activity, transferring groups other than amino-acyl groups"/>
    <property type="evidence" value="ECO:0007669"/>
    <property type="project" value="InterPro"/>
</dbReference>
<dbReference type="Proteomes" id="UP000244384">
    <property type="component" value="Chromosome"/>
</dbReference>
<dbReference type="Pfam" id="PF00583">
    <property type="entry name" value="Acetyltransf_1"/>
    <property type="match status" value="1"/>
</dbReference>